<dbReference type="AlphaFoldDB" id="A0AA97NU43"/>
<name>A0AA97NU43_PYRO3</name>
<sequence length="42" mass="4785">MEQLKEVHRGKGIVTMLSGKSTFRTYNAQGVLSATIWKIYLK</sequence>
<organism evidence="1">
    <name type="scientific">Pyricularia oryzae (strain Y34)</name>
    <name type="common">Rice blast fungus</name>
    <name type="synonym">Magnaporthe oryzae</name>
    <dbReference type="NCBI Taxonomy" id="1143189"/>
    <lineage>
        <taxon>Eukaryota</taxon>
        <taxon>Fungi</taxon>
        <taxon>Dikarya</taxon>
        <taxon>Ascomycota</taxon>
        <taxon>Pezizomycotina</taxon>
        <taxon>Sordariomycetes</taxon>
        <taxon>Sordariomycetidae</taxon>
        <taxon>Magnaporthales</taxon>
        <taxon>Pyriculariaceae</taxon>
        <taxon>Pyricularia</taxon>
    </lineage>
</organism>
<protein>
    <submittedName>
        <fullName evidence="1">Uncharacterized protein</fullName>
    </submittedName>
</protein>
<dbReference type="Proteomes" id="UP000011086">
    <property type="component" value="Unassembled WGS sequence"/>
</dbReference>
<accession>A0AA97NU43</accession>
<gene>
    <name evidence="1" type="ORF">OOU_Y34scaffold00666g115</name>
</gene>
<proteinExistence type="predicted"/>
<reference evidence="1" key="1">
    <citation type="journal article" date="2012" name="PLoS Genet.">
        <title>Comparative analysis of the genomes of two field isolates of the rice blast fungus Magnaporthe oryzae.</title>
        <authorList>
            <person name="Xue M."/>
            <person name="Yang J."/>
            <person name="Li Z."/>
            <person name="Hu S."/>
            <person name="Yao N."/>
            <person name="Dean R.A."/>
            <person name="Zhao W."/>
            <person name="Shen M."/>
            <person name="Zhang H."/>
            <person name="Li C."/>
            <person name="Liu L."/>
            <person name="Cao L."/>
            <person name="Xu X."/>
            <person name="Xing Y."/>
            <person name="Hsiang T."/>
            <person name="Zhang Z."/>
            <person name="Xu J.R."/>
            <person name="Peng Y.L."/>
        </authorList>
    </citation>
    <scope>NUCLEOTIDE SEQUENCE</scope>
    <source>
        <strain evidence="1">Y34</strain>
    </source>
</reference>
<dbReference type="EMBL" id="JH793700">
    <property type="protein sequence ID" value="ELQ36254.1"/>
    <property type="molecule type" value="Genomic_DNA"/>
</dbReference>
<evidence type="ECO:0000313" key="1">
    <source>
        <dbReference type="EMBL" id="ELQ36254.1"/>
    </source>
</evidence>